<keyword evidence="6" id="KW-0175">Coiled coil</keyword>
<dbReference type="PIRSF" id="PIRSF006158">
    <property type="entry name" value="UCP006158_SH3"/>
    <property type="match status" value="1"/>
</dbReference>
<dbReference type="Proteomes" id="UP000255508">
    <property type="component" value="Unassembled WGS sequence"/>
</dbReference>
<gene>
    <name evidence="10" type="ORF">DIZ79_16220</name>
</gene>
<evidence type="ECO:0000259" key="9">
    <source>
        <dbReference type="PROSITE" id="PS51781"/>
    </source>
</evidence>
<dbReference type="PROSITE" id="PS51781">
    <property type="entry name" value="SH3B"/>
    <property type="match status" value="1"/>
</dbReference>
<keyword evidence="2 7" id="KW-0812">Transmembrane</keyword>
<feature type="chain" id="PRO_5016713021" evidence="8">
    <location>
        <begin position="23"/>
        <end position="225"/>
    </location>
</feature>
<dbReference type="AlphaFoldDB" id="A0A370DNJ7"/>
<organism evidence="10 11">
    <name type="scientific">endosymbiont of Lamellibrachia luymesi</name>
    <dbReference type="NCBI Taxonomy" id="2200907"/>
    <lineage>
        <taxon>Bacteria</taxon>
        <taxon>Pseudomonadati</taxon>
        <taxon>Pseudomonadota</taxon>
        <taxon>Gammaproteobacteria</taxon>
        <taxon>sulfur-oxidizing symbionts</taxon>
    </lineage>
</organism>
<reference evidence="10 11" key="1">
    <citation type="journal article" date="2018" name="ISME J.">
        <title>Endosymbiont genomes yield clues of tubeworm success.</title>
        <authorList>
            <person name="Li Y."/>
            <person name="Liles M.R."/>
            <person name="Halanych K.M."/>
        </authorList>
    </citation>
    <scope>NUCLEOTIDE SEQUENCE [LARGE SCALE GENOMIC DNA]</scope>
    <source>
        <strain evidence="10">A1422</strain>
    </source>
</reference>
<dbReference type="InterPro" id="IPR003646">
    <property type="entry name" value="SH3-like_bac-type"/>
</dbReference>
<dbReference type="Pfam" id="PF08239">
    <property type="entry name" value="SH3_3"/>
    <property type="match status" value="1"/>
</dbReference>
<keyword evidence="4 7" id="KW-1133">Transmembrane helix</keyword>
<evidence type="ECO:0000256" key="7">
    <source>
        <dbReference type="SAM" id="Phobius"/>
    </source>
</evidence>
<evidence type="ECO:0000313" key="11">
    <source>
        <dbReference type="Proteomes" id="UP000255508"/>
    </source>
</evidence>
<protein>
    <submittedName>
        <fullName evidence="10">TIGR04211 family SH3 domain-containing protein</fullName>
    </submittedName>
</protein>
<dbReference type="InterPro" id="IPR016476">
    <property type="entry name" value="SH3_dom_pro"/>
</dbReference>
<proteinExistence type="predicted"/>
<comment type="subcellular location">
    <subcellularLocation>
        <location evidence="1">Membrane</location>
        <topology evidence="1">Single-pass membrane protein</topology>
    </subcellularLocation>
</comment>
<feature type="transmembrane region" description="Helical" evidence="7">
    <location>
        <begin position="192"/>
        <end position="210"/>
    </location>
</feature>
<feature type="coiled-coil region" evidence="6">
    <location>
        <begin position="87"/>
        <end position="187"/>
    </location>
</feature>
<evidence type="ECO:0000256" key="1">
    <source>
        <dbReference type="ARBA" id="ARBA00004167"/>
    </source>
</evidence>
<keyword evidence="3 8" id="KW-0732">Signal</keyword>
<evidence type="ECO:0000256" key="3">
    <source>
        <dbReference type="ARBA" id="ARBA00022729"/>
    </source>
</evidence>
<sequence length="225" mass="25370">MNNKMKVLLLCLLLLLSGALQAETRYVTDILKVTMRSGESSSHRILRMLNSGTAVEVLESNSESGYSKIRTSGGQIGYILNRQLMVKPSARSQLTSMEQRLQELQEAPGKLSSKLADLQKQHKALQAAHKELMQIKKKLDSNLQNIQRTASSAIRISNERNELRTQVKELTRQVGELKQENRDLSNKATRDWFLIGAGVIIAGILIGLILPHLRFQRRRNDWGSL</sequence>
<feature type="signal peptide" evidence="8">
    <location>
        <begin position="1"/>
        <end position="22"/>
    </location>
</feature>
<evidence type="ECO:0000256" key="6">
    <source>
        <dbReference type="SAM" id="Coils"/>
    </source>
</evidence>
<dbReference type="SMART" id="SM00287">
    <property type="entry name" value="SH3b"/>
    <property type="match status" value="1"/>
</dbReference>
<dbReference type="GO" id="GO:0016020">
    <property type="term" value="C:membrane"/>
    <property type="evidence" value="ECO:0007669"/>
    <property type="project" value="UniProtKB-SubCell"/>
</dbReference>
<evidence type="ECO:0000256" key="2">
    <source>
        <dbReference type="ARBA" id="ARBA00022692"/>
    </source>
</evidence>
<dbReference type="Gene3D" id="2.30.30.40">
    <property type="entry name" value="SH3 Domains"/>
    <property type="match status" value="1"/>
</dbReference>
<dbReference type="Gene3D" id="1.10.287.1490">
    <property type="match status" value="1"/>
</dbReference>
<dbReference type="NCBIfam" id="TIGR04211">
    <property type="entry name" value="SH3_and_anchor"/>
    <property type="match status" value="1"/>
</dbReference>
<evidence type="ECO:0000256" key="5">
    <source>
        <dbReference type="ARBA" id="ARBA00023136"/>
    </source>
</evidence>
<keyword evidence="5 7" id="KW-0472">Membrane</keyword>
<dbReference type="SUPFAM" id="SSF58100">
    <property type="entry name" value="Bacterial hemolysins"/>
    <property type="match status" value="1"/>
</dbReference>
<accession>A0A370DNJ7</accession>
<dbReference type="EMBL" id="QFXD01000286">
    <property type="protein sequence ID" value="RDH86489.1"/>
    <property type="molecule type" value="Genomic_DNA"/>
</dbReference>
<evidence type="ECO:0000313" key="10">
    <source>
        <dbReference type="EMBL" id="RDH86489.1"/>
    </source>
</evidence>
<feature type="domain" description="SH3b" evidence="9">
    <location>
        <begin position="22"/>
        <end position="88"/>
    </location>
</feature>
<evidence type="ECO:0000256" key="8">
    <source>
        <dbReference type="SAM" id="SignalP"/>
    </source>
</evidence>
<name>A0A370DNJ7_9GAMM</name>
<evidence type="ECO:0000256" key="4">
    <source>
        <dbReference type="ARBA" id="ARBA00022989"/>
    </source>
</evidence>
<comment type="caution">
    <text evidence="10">The sequence shown here is derived from an EMBL/GenBank/DDBJ whole genome shotgun (WGS) entry which is preliminary data.</text>
</comment>